<proteinExistence type="predicted"/>
<dbReference type="EMBL" id="CP034210">
    <property type="protein sequence ID" value="QBZ65902.1"/>
    <property type="molecule type" value="Genomic_DNA"/>
</dbReference>
<protein>
    <submittedName>
        <fullName evidence="1">Uncharacterized protein</fullName>
    </submittedName>
</protein>
<sequence length="41" mass="4744">MVMGYMPEGVPLYSYDVTTRILASCSEFCFEKCPRPLEFTM</sequence>
<dbReference type="AlphaFoldDB" id="A0A4P7NU43"/>
<evidence type="ECO:0000313" key="1">
    <source>
        <dbReference type="EMBL" id="QBZ65902.1"/>
    </source>
</evidence>
<organism evidence="1 2">
    <name type="scientific">Pyricularia oryzae</name>
    <name type="common">Rice blast fungus</name>
    <name type="synonym">Magnaporthe oryzae</name>
    <dbReference type="NCBI Taxonomy" id="318829"/>
    <lineage>
        <taxon>Eukaryota</taxon>
        <taxon>Fungi</taxon>
        <taxon>Dikarya</taxon>
        <taxon>Ascomycota</taxon>
        <taxon>Pezizomycotina</taxon>
        <taxon>Sordariomycetes</taxon>
        <taxon>Sordariomycetidae</taxon>
        <taxon>Magnaporthales</taxon>
        <taxon>Pyriculariaceae</taxon>
        <taxon>Pyricularia</taxon>
    </lineage>
</organism>
<reference evidence="1 2" key="1">
    <citation type="journal article" date="2019" name="Mol. Biol. Evol.">
        <title>Blast fungal genomes show frequent chromosomal changes, gene gains and losses, and effector gene turnover.</title>
        <authorList>
            <person name="Gomez Luciano L.B."/>
            <person name="Jason Tsai I."/>
            <person name="Chuma I."/>
            <person name="Tosa Y."/>
            <person name="Chen Y.H."/>
            <person name="Li J.Y."/>
            <person name="Li M.Y."/>
            <person name="Jade Lu M.Y."/>
            <person name="Nakayashiki H."/>
            <person name="Li W.H."/>
        </authorList>
    </citation>
    <scope>NUCLEOTIDE SEQUENCE [LARGE SCALE GENOMIC DNA]</scope>
    <source>
        <strain evidence="1">MZ5-1-6</strain>
    </source>
</reference>
<accession>A0A4P7NU43</accession>
<evidence type="ECO:0000313" key="2">
    <source>
        <dbReference type="Proteomes" id="UP000294847"/>
    </source>
</evidence>
<name>A0A4P7NU43_PYROR</name>
<gene>
    <name evidence="1" type="ORF">PoMZ_12869</name>
</gene>
<dbReference type="Proteomes" id="UP000294847">
    <property type="component" value="Chromosome 7"/>
</dbReference>